<accession>A0A9Q0L3W1</accession>
<gene>
    <name evidence="1" type="ORF">NE237_032895</name>
</gene>
<keyword evidence="2" id="KW-1185">Reference proteome</keyword>
<proteinExistence type="predicted"/>
<dbReference type="EMBL" id="JAMYWD010000001">
    <property type="protein sequence ID" value="KAJ4982058.1"/>
    <property type="molecule type" value="Genomic_DNA"/>
</dbReference>
<evidence type="ECO:0000313" key="2">
    <source>
        <dbReference type="Proteomes" id="UP001141806"/>
    </source>
</evidence>
<comment type="caution">
    <text evidence="1">The sequence shown here is derived from an EMBL/GenBank/DDBJ whole genome shotgun (WGS) entry which is preliminary data.</text>
</comment>
<evidence type="ECO:0000313" key="1">
    <source>
        <dbReference type="EMBL" id="KAJ4982058.1"/>
    </source>
</evidence>
<name>A0A9Q0L3W1_9MAGN</name>
<dbReference type="Proteomes" id="UP001141806">
    <property type="component" value="Unassembled WGS sequence"/>
</dbReference>
<dbReference type="AlphaFoldDB" id="A0A9Q0L3W1"/>
<sequence length="68" mass="7795">MYSKGKGAEISFLHSQEMCGDVTVLAQIWRPLGFGLNFHSHEDQIPRCTKARQPFMVETLIPNNFSQR</sequence>
<reference evidence="1" key="1">
    <citation type="journal article" date="2023" name="Plant J.">
        <title>The genome of the king protea, Protea cynaroides.</title>
        <authorList>
            <person name="Chang J."/>
            <person name="Duong T.A."/>
            <person name="Schoeman C."/>
            <person name="Ma X."/>
            <person name="Roodt D."/>
            <person name="Barker N."/>
            <person name="Li Z."/>
            <person name="Van de Peer Y."/>
            <person name="Mizrachi E."/>
        </authorList>
    </citation>
    <scope>NUCLEOTIDE SEQUENCE</scope>
    <source>
        <tissue evidence="1">Young leaves</tissue>
    </source>
</reference>
<organism evidence="1 2">
    <name type="scientific">Protea cynaroides</name>
    <dbReference type="NCBI Taxonomy" id="273540"/>
    <lineage>
        <taxon>Eukaryota</taxon>
        <taxon>Viridiplantae</taxon>
        <taxon>Streptophyta</taxon>
        <taxon>Embryophyta</taxon>
        <taxon>Tracheophyta</taxon>
        <taxon>Spermatophyta</taxon>
        <taxon>Magnoliopsida</taxon>
        <taxon>Proteales</taxon>
        <taxon>Proteaceae</taxon>
        <taxon>Protea</taxon>
    </lineage>
</organism>
<protein>
    <submittedName>
        <fullName evidence="1">Uncharacterized protein</fullName>
    </submittedName>
</protein>